<dbReference type="EMBL" id="CAJNBJ010000017">
    <property type="protein sequence ID" value="CAE6772935.1"/>
    <property type="molecule type" value="Genomic_DNA"/>
</dbReference>
<evidence type="ECO:0000313" key="1">
    <source>
        <dbReference type="EMBL" id="CAE6772935.1"/>
    </source>
</evidence>
<name>A0ABN7M272_9BACT</name>
<organism evidence="1 2">
    <name type="scientific">Nitrospira defluvii</name>
    <dbReference type="NCBI Taxonomy" id="330214"/>
    <lineage>
        <taxon>Bacteria</taxon>
        <taxon>Pseudomonadati</taxon>
        <taxon>Nitrospirota</taxon>
        <taxon>Nitrospiria</taxon>
        <taxon>Nitrospirales</taxon>
        <taxon>Nitrospiraceae</taxon>
        <taxon>Nitrospira</taxon>
    </lineage>
</organism>
<comment type="caution">
    <text evidence="1">The sequence shown here is derived from an EMBL/GenBank/DDBJ whole genome shotgun (WGS) entry which is preliminary data.</text>
</comment>
<sequence length="58" mass="6298">MHASTTANSLALPQNFDRLMRVKGRSVVPVAPGSIAGAVSPSYADVRHHLHVRVRPRL</sequence>
<evidence type="ECO:0000313" key="2">
    <source>
        <dbReference type="Proteomes" id="UP000675880"/>
    </source>
</evidence>
<proteinExistence type="predicted"/>
<keyword evidence="2" id="KW-1185">Reference proteome</keyword>
<reference evidence="1 2" key="1">
    <citation type="submission" date="2021-02" db="EMBL/GenBank/DDBJ databases">
        <authorList>
            <person name="Han P."/>
        </authorList>
    </citation>
    <scope>NUCLEOTIDE SEQUENCE [LARGE SCALE GENOMIC DNA]</scope>
    <source>
        <strain evidence="1">Candidatus Nitrospira sp. ZN2</strain>
    </source>
</reference>
<dbReference type="Proteomes" id="UP000675880">
    <property type="component" value="Unassembled WGS sequence"/>
</dbReference>
<accession>A0ABN7M272</accession>
<gene>
    <name evidence="1" type="ORF">NSPZN2_40379</name>
</gene>
<protein>
    <submittedName>
        <fullName evidence="1">Uncharacterized protein</fullName>
    </submittedName>
</protein>